<dbReference type="GO" id="GO:0006353">
    <property type="term" value="P:DNA-templated transcription termination"/>
    <property type="evidence" value="ECO:0007669"/>
    <property type="project" value="InterPro"/>
</dbReference>
<evidence type="ECO:0000313" key="2">
    <source>
        <dbReference type="EMBL" id="QHT04885.1"/>
    </source>
</evidence>
<dbReference type="EMBL" id="MN739441">
    <property type="protein sequence ID" value="QHT04885.1"/>
    <property type="molecule type" value="Genomic_DNA"/>
</dbReference>
<dbReference type="InterPro" id="IPR036269">
    <property type="entry name" value="Rho_N_sf"/>
</dbReference>
<organism evidence="2">
    <name type="scientific">viral metagenome</name>
    <dbReference type="NCBI Taxonomy" id="1070528"/>
    <lineage>
        <taxon>unclassified sequences</taxon>
        <taxon>metagenomes</taxon>
        <taxon>organismal metagenomes</taxon>
    </lineage>
</organism>
<reference evidence="2" key="1">
    <citation type="journal article" date="2020" name="Nature">
        <title>Giant virus diversity and host interactions through global metagenomics.</title>
        <authorList>
            <person name="Schulz F."/>
            <person name="Roux S."/>
            <person name="Paez-Espino D."/>
            <person name="Jungbluth S."/>
            <person name="Walsh D.A."/>
            <person name="Denef V.J."/>
            <person name="McMahon K.D."/>
            <person name="Konstantinidis K.T."/>
            <person name="Eloe-Fadrosh E.A."/>
            <person name="Kyrpides N.C."/>
            <person name="Woyke T."/>
        </authorList>
    </citation>
    <scope>NUCLEOTIDE SEQUENCE</scope>
    <source>
        <strain evidence="2">GVMAG-M-3300021343-4</strain>
    </source>
</reference>
<dbReference type="Pfam" id="PF07498">
    <property type="entry name" value="Rho_N"/>
    <property type="match status" value="1"/>
</dbReference>
<name>A0A6C0CN31_9ZZZZ</name>
<sequence>MKDPKYVPHVTDTGLSCKDPEYTISEIKTGRYEGMKVCAKLNAVRMKTLRELEHLPKVPQNSPKYVPRPQNKSGCVVNYRLTHSQNQDIDVCLDFDPTKLLKTQYFNYSQLDVKTLRNIAKDLKIERWNKLKKNDLISKIMQNETEVLKQQRFKNAENAYMYLRKRTGLNSASDYGSVGSMAYEVPESRPYRY</sequence>
<dbReference type="AlphaFoldDB" id="A0A6C0CN31"/>
<evidence type="ECO:0000259" key="1">
    <source>
        <dbReference type="SMART" id="SM00959"/>
    </source>
</evidence>
<dbReference type="SMART" id="SM00959">
    <property type="entry name" value="Rho_N"/>
    <property type="match status" value="1"/>
</dbReference>
<accession>A0A6C0CN31</accession>
<dbReference type="SUPFAM" id="SSF68912">
    <property type="entry name" value="Rho N-terminal domain-like"/>
    <property type="match status" value="1"/>
</dbReference>
<feature type="domain" description="Rho termination factor-like N-terminal" evidence="1">
    <location>
        <begin position="107"/>
        <end position="149"/>
    </location>
</feature>
<dbReference type="Gene3D" id="1.10.720.10">
    <property type="match status" value="1"/>
</dbReference>
<proteinExistence type="predicted"/>
<dbReference type="InterPro" id="IPR011112">
    <property type="entry name" value="Rho-like_N"/>
</dbReference>
<protein>
    <recommendedName>
        <fullName evidence="1">Rho termination factor-like N-terminal domain-containing protein</fullName>
    </recommendedName>
</protein>